<protein>
    <submittedName>
        <fullName evidence="1">Uncharacterized protein</fullName>
    </submittedName>
</protein>
<organism evidence="1 2">
    <name type="scientific">Discostella pseudostelligera</name>
    <dbReference type="NCBI Taxonomy" id="259834"/>
    <lineage>
        <taxon>Eukaryota</taxon>
        <taxon>Sar</taxon>
        <taxon>Stramenopiles</taxon>
        <taxon>Ochrophyta</taxon>
        <taxon>Bacillariophyta</taxon>
        <taxon>Coscinodiscophyceae</taxon>
        <taxon>Thalassiosirophycidae</taxon>
        <taxon>Stephanodiscales</taxon>
        <taxon>Stephanodiscaceae</taxon>
        <taxon>Discostella</taxon>
    </lineage>
</organism>
<dbReference type="Proteomes" id="UP001530293">
    <property type="component" value="Unassembled WGS sequence"/>
</dbReference>
<keyword evidence="2" id="KW-1185">Reference proteome</keyword>
<evidence type="ECO:0000313" key="1">
    <source>
        <dbReference type="EMBL" id="KAL3767033.1"/>
    </source>
</evidence>
<dbReference type="EMBL" id="JALLBG020000078">
    <property type="protein sequence ID" value="KAL3767033.1"/>
    <property type="molecule type" value="Genomic_DNA"/>
</dbReference>
<proteinExistence type="predicted"/>
<accession>A0ABD3MVR1</accession>
<comment type="caution">
    <text evidence="1">The sequence shown here is derived from an EMBL/GenBank/DDBJ whole genome shotgun (WGS) entry which is preliminary data.</text>
</comment>
<dbReference type="AlphaFoldDB" id="A0ABD3MVR1"/>
<name>A0ABD3MVR1_9STRA</name>
<dbReference type="Gene3D" id="3.40.50.11350">
    <property type="match status" value="1"/>
</dbReference>
<evidence type="ECO:0000313" key="2">
    <source>
        <dbReference type="Proteomes" id="UP001530293"/>
    </source>
</evidence>
<reference evidence="1 2" key="1">
    <citation type="submission" date="2024-10" db="EMBL/GenBank/DDBJ databases">
        <title>Updated reference genomes for cyclostephanoid diatoms.</title>
        <authorList>
            <person name="Roberts W.R."/>
            <person name="Alverson A.J."/>
        </authorList>
    </citation>
    <scope>NUCLEOTIDE SEQUENCE [LARGE SCALE GENOMIC DNA]</scope>
    <source>
        <strain evidence="1 2">AJA232-27</strain>
    </source>
</reference>
<sequence>MSSVGNSTWRSTVTVKDDINIVYNNDLQLSQPWTHIQICGRDAQISAEADMQTIQQFGGCPALSNPPQETAILVLKGFQKYGQSANNLIELFHALHYGRDNNMAVGIMEDNSWATRLITNMWMAIQDVNNMAEWEQMMEQQLCLKMFTSVDQVNQYKEIQWITTSDDTFRMFGWMHDGPSVDTIAFQSHLLRTLWRSYNNGTGFNIQRQPVWNMCSGIDTVFGLGRGSAIYSVVHSRSFEKSANFIKKFFKAENMAALEVEPEFVKSVLGPLGMLNHPIVFMTDNQRPEILERLQADPEIGPKIIAIPSEASWIGGDITLATMANVFIGNPVSSFSGFIVKSRVALGIPNSYMFRAKAENGTFYDSCDEICAFW</sequence>
<gene>
    <name evidence="1" type="ORF">ACHAWU_004531</name>
</gene>